<keyword evidence="2" id="KW-0732">Signal</keyword>
<name>A0ABC8C1V1_9ACTN</name>
<dbReference type="EMBL" id="CP020563">
    <property type="protein sequence ID" value="ARF75958.1"/>
    <property type="molecule type" value="Genomic_DNA"/>
</dbReference>
<dbReference type="RefSeq" id="WP_084751019.1">
    <property type="nucleotide sequence ID" value="NZ_CP020563.1"/>
</dbReference>
<accession>A0ABC8C1V1</accession>
<keyword evidence="4" id="KW-1185">Reference proteome</keyword>
<evidence type="ECO:0000256" key="1">
    <source>
        <dbReference type="SAM" id="MobiDB-lite"/>
    </source>
</evidence>
<feature type="region of interest" description="Disordered" evidence="1">
    <location>
        <begin position="135"/>
        <end position="168"/>
    </location>
</feature>
<proteinExistence type="predicted"/>
<feature type="compositionally biased region" description="Low complexity" evidence="1">
    <location>
        <begin position="36"/>
        <end position="57"/>
    </location>
</feature>
<gene>
    <name evidence="3" type="ORF">B7C62_29600</name>
</gene>
<dbReference type="InterPro" id="IPR029058">
    <property type="entry name" value="AB_hydrolase_fold"/>
</dbReference>
<sequence length="944" mass="99833">MIRGRKAWATAIAVLTVAGVAPTGAYAAPAPPDVRTATATQDPGTGTGAATATVPPDAGDELPPGWRIAADNGRNHLEWRAPEPVPMGDARVEFRANGELVGVPEPQDDGRTFRLPMDEVRTADLDELQVQAAGRRLDEAPGKGASRKAKQSAPKLPPKLPAGTVDPGKAGKYATTTGEYSLPSVRLPGLPAPVEMRGVVVAPKKAPGKRPVALFLHGRHSTCYVPGKNEDISGDWPCAKGSKPIPSHRGYLRDQKLLASQGYVTVSISANGINGQDWSAEDGGAQARSSLIRNHLGRWADWAAKPASAPAFVRKGPKTDLSKVLLVGHSRGGEGVNRAVMDSLYKPPAAQDGYRSKARWKIRGTVHIGPTIFGQNPVPDVPSLTILPGCDGDVSDLQGQVYTDGTRGVSRGKALHSSVYMVGANHNYFNSEWTPGQAKAPADDDFWHDPEARDPLCSPGAPGRLSANQQHKAGATYIAAAARLFVGGDDRVRQLIDGTGRRAPSADPARVLTHAVGGNRGAGFLPDDPRGGVKAGGAKLCDAVAPGRTACLGSKVKGSSPHFAEWRTEHEAGRRAIALDWKKPGTAARVTPKKPVSVKGAKSLALRVAVPPNTSGTRFDVSVRDAKGKRAKLGSVRIDGLPGTERTSSYWAQEVRVPLTAASRAKLNLGKIASLELTPKSRSGKVWLMDAWSWKPGTPAVKAAPLARVDIGRLTVKEGDAGVRTYQVPVRTTGKNAGAVRLYVIDPDTGKSAGKLVKVGPGTAGIKVKVKVEGNKRYGWDKPHDIVVKAVRSTVVGSDAGGVLAENDDPMPTLTVKPVAADVTEGEPLKWRISLSEKADIDMWALAELIPVTGGRPELSTADVDQEWLSMLVDETPKRPIPLSKVPYGTLWHTIPAGKTSTTLTVPTIRDQVKEPTEYVSLQPTDDDGKPLGPPLEGTVRDAS</sequence>
<feature type="region of interest" description="Disordered" evidence="1">
    <location>
        <begin position="918"/>
        <end position="944"/>
    </location>
</feature>
<evidence type="ECO:0000313" key="4">
    <source>
        <dbReference type="Proteomes" id="UP000192251"/>
    </source>
</evidence>
<feature type="region of interest" description="Disordered" evidence="1">
    <location>
        <begin position="24"/>
        <end position="62"/>
    </location>
</feature>
<dbReference type="AlphaFoldDB" id="A0ABC8C1V1"/>
<evidence type="ECO:0000256" key="2">
    <source>
        <dbReference type="SAM" id="SignalP"/>
    </source>
</evidence>
<evidence type="ECO:0008006" key="5">
    <source>
        <dbReference type="Google" id="ProtNLM"/>
    </source>
</evidence>
<reference evidence="3 4" key="1">
    <citation type="submission" date="2017-04" db="EMBL/GenBank/DDBJ databases">
        <title>The complete genome sequence of Streptomyces albolongus YIM 101047, the producer of novel bafilomycins and novel odoriferous sesquiterpenoids.</title>
        <authorList>
            <person name="Yin M."/>
            <person name="Jiang Y."/>
        </authorList>
    </citation>
    <scope>NUCLEOTIDE SEQUENCE [LARGE SCALE GENOMIC DNA]</scope>
    <source>
        <strain evidence="3 4">YIM 101047</strain>
    </source>
</reference>
<evidence type="ECO:0000313" key="3">
    <source>
        <dbReference type="EMBL" id="ARF75958.1"/>
    </source>
</evidence>
<dbReference type="Proteomes" id="UP000192251">
    <property type="component" value="Chromosome"/>
</dbReference>
<organism evidence="3 4">
    <name type="scientific">Kitasatospora albolonga</name>
    <dbReference type="NCBI Taxonomy" id="68173"/>
    <lineage>
        <taxon>Bacteria</taxon>
        <taxon>Bacillati</taxon>
        <taxon>Actinomycetota</taxon>
        <taxon>Actinomycetes</taxon>
        <taxon>Kitasatosporales</taxon>
        <taxon>Streptomycetaceae</taxon>
        <taxon>Kitasatospora</taxon>
    </lineage>
</organism>
<dbReference type="SUPFAM" id="SSF53474">
    <property type="entry name" value="alpha/beta-Hydrolases"/>
    <property type="match status" value="1"/>
</dbReference>
<protein>
    <recommendedName>
        <fullName evidence="5">Secreted protein</fullName>
    </recommendedName>
</protein>
<dbReference type="KEGG" id="kab:B7C62_29600"/>
<feature type="chain" id="PRO_5044760283" description="Secreted protein" evidence="2">
    <location>
        <begin position="28"/>
        <end position="944"/>
    </location>
</feature>
<feature type="signal peptide" evidence="2">
    <location>
        <begin position="1"/>
        <end position="27"/>
    </location>
</feature>
<dbReference type="Gene3D" id="3.40.50.1820">
    <property type="entry name" value="alpha/beta hydrolase"/>
    <property type="match status" value="1"/>
</dbReference>